<dbReference type="PANTHER" id="PTHR34138:SF1">
    <property type="entry name" value="CELL SHAPE-DETERMINING PROTEIN MREC"/>
    <property type="match status" value="1"/>
</dbReference>
<accession>A0A4R8LLC7</accession>
<dbReference type="AlphaFoldDB" id="A0A4R8LLC7"/>
<keyword evidence="9" id="KW-1185">Reference proteome</keyword>
<dbReference type="InterPro" id="IPR042175">
    <property type="entry name" value="Cell/Rod_MreC_2"/>
</dbReference>
<dbReference type="GO" id="GO:0005886">
    <property type="term" value="C:plasma membrane"/>
    <property type="evidence" value="ECO:0007669"/>
    <property type="project" value="TreeGrafter"/>
</dbReference>
<evidence type="ECO:0000256" key="3">
    <source>
        <dbReference type="ARBA" id="ARBA00022960"/>
    </source>
</evidence>
<feature type="domain" description="Rod shape-determining protein MreC beta-barrel core" evidence="7">
    <location>
        <begin position="125"/>
        <end position="281"/>
    </location>
</feature>
<dbReference type="Gene3D" id="2.40.10.340">
    <property type="entry name" value="Rod shape-determining protein MreC, domain 1"/>
    <property type="match status" value="1"/>
</dbReference>
<dbReference type="PIRSF" id="PIRSF038471">
    <property type="entry name" value="MreC"/>
    <property type="match status" value="1"/>
</dbReference>
<evidence type="ECO:0000256" key="2">
    <source>
        <dbReference type="ARBA" id="ARBA00013855"/>
    </source>
</evidence>
<evidence type="ECO:0000256" key="1">
    <source>
        <dbReference type="ARBA" id="ARBA00009369"/>
    </source>
</evidence>
<comment type="function">
    <text evidence="5">Involved in formation and maintenance of cell shape.</text>
</comment>
<dbReference type="GO" id="GO:0008360">
    <property type="term" value="P:regulation of cell shape"/>
    <property type="evidence" value="ECO:0007669"/>
    <property type="project" value="UniProtKB-KW"/>
</dbReference>
<evidence type="ECO:0000259" key="7">
    <source>
        <dbReference type="Pfam" id="PF04085"/>
    </source>
</evidence>
<feature type="coiled-coil region" evidence="6">
    <location>
        <begin position="70"/>
        <end position="114"/>
    </location>
</feature>
<evidence type="ECO:0000256" key="5">
    <source>
        <dbReference type="PIRNR" id="PIRNR038471"/>
    </source>
</evidence>
<dbReference type="NCBIfam" id="TIGR00219">
    <property type="entry name" value="mreC"/>
    <property type="match status" value="1"/>
</dbReference>
<comment type="similarity">
    <text evidence="1 5">Belongs to the MreC family.</text>
</comment>
<dbReference type="EMBL" id="SORF01000011">
    <property type="protein sequence ID" value="TDY43361.1"/>
    <property type="molecule type" value="Genomic_DNA"/>
</dbReference>
<protein>
    <recommendedName>
        <fullName evidence="2 5">Cell shape-determining protein MreC</fullName>
    </recommendedName>
    <alternativeName>
        <fullName evidence="4 5">Cell shape protein MreC</fullName>
    </alternativeName>
</protein>
<dbReference type="Pfam" id="PF04085">
    <property type="entry name" value="MreC"/>
    <property type="match status" value="1"/>
</dbReference>
<evidence type="ECO:0000256" key="6">
    <source>
        <dbReference type="SAM" id="Coils"/>
    </source>
</evidence>
<dbReference type="Gene3D" id="2.40.10.350">
    <property type="entry name" value="Rod shape-determining protein MreC, domain 2"/>
    <property type="match status" value="1"/>
</dbReference>
<gene>
    <name evidence="8" type="ORF">C7445_1118</name>
</gene>
<dbReference type="InterPro" id="IPR007221">
    <property type="entry name" value="MreC"/>
</dbReference>
<dbReference type="InterPro" id="IPR055342">
    <property type="entry name" value="MreC_beta-barrel_core"/>
</dbReference>
<keyword evidence="6" id="KW-0175">Coiled coil</keyword>
<dbReference type="PANTHER" id="PTHR34138">
    <property type="entry name" value="CELL SHAPE-DETERMINING PROTEIN MREC"/>
    <property type="match status" value="1"/>
</dbReference>
<dbReference type="RefSeq" id="WP_134160224.1">
    <property type="nucleotide sequence ID" value="NZ_SORF01000011.1"/>
</dbReference>
<name>A0A4R8LLC7_9BACL</name>
<proteinExistence type="inferred from homology"/>
<evidence type="ECO:0000256" key="4">
    <source>
        <dbReference type="ARBA" id="ARBA00032089"/>
    </source>
</evidence>
<reference evidence="8 9" key="1">
    <citation type="submission" date="2019-03" db="EMBL/GenBank/DDBJ databases">
        <title>Genomic Encyclopedia of Type Strains, Phase IV (KMG-IV): sequencing the most valuable type-strain genomes for metagenomic binning, comparative biology and taxonomic classification.</title>
        <authorList>
            <person name="Goeker M."/>
        </authorList>
    </citation>
    <scope>NUCLEOTIDE SEQUENCE [LARGE SCALE GENOMIC DNA]</scope>
    <source>
        <strain evidence="8 9">DSM 17974</strain>
    </source>
</reference>
<organism evidence="8 9">
    <name type="scientific">Alicyclobacillus sacchari</name>
    <dbReference type="NCBI Taxonomy" id="392010"/>
    <lineage>
        <taxon>Bacteria</taxon>
        <taxon>Bacillati</taxon>
        <taxon>Bacillota</taxon>
        <taxon>Bacilli</taxon>
        <taxon>Bacillales</taxon>
        <taxon>Alicyclobacillaceae</taxon>
        <taxon>Alicyclobacillus</taxon>
    </lineage>
</organism>
<evidence type="ECO:0000313" key="8">
    <source>
        <dbReference type="EMBL" id="TDY43361.1"/>
    </source>
</evidence>
<evidence type="ECO:0000313" key="9">
    <source>
        <dbReference type="Proteomes" id="UP000294581"/>
    </source>
</evidence>
<dbReference type="InterPro" id="IPR042177">
    <property type="entry name" value="Cell/Rod_1"/>
</dbReference>
<keyword evidence="3 5" id="KW-0133">Cell shape</keyword>
<dbReference type="OrthoDB" id="9792313at2"/>
<sequence length="289" mass="30944">MSRYLTSRRLFLLLGSVIVLMVIAGLTLAQSGRRASFPERVVMDVENTVAGWIYRPVSKITGFFAGLSDMRSMYQENAQLKREMQKYQALRAELSDAEAENQRLATMLNFYNRTNNTLHEIPAAVVGREPSEWNSQLTINVGTADGVQPNMAVVAPDGSLVGRVDTVAAHSAKVILITDTQVGDGVAALVEAAKSQPFAVVTGSGASAGELALDFLGQIVQMPASELVGDEVITSGLSNVFPRGLVIGTITKVQYGAHNTVKSAIVQPAAQMDYLQDVFVVRQSGSGTP</sequence>
<comment type="caution">
    <text evidence="8">The sequence shown here is derived from an EMBL/GenBank/DDBJ whole genome shotgun (WGS) entry which is preliminary data.</text>
</comment>
<dbReference type="Proteomes" id="UP000294581">
    <property type="component" value="Unassembled WGS sequence"/>
</dbReference>